<protein>
    <submittedName>
        <fullName evidence="1">Uncharacterized protein</fullName>
    </submittedName>
</protein>
<proteinExistence type="predicted"/>
<dbReference type="Proteomes" id="UP001157502">
    <property type="component" value="Chromosome 20"/>
</dbReference>
<evidence type="ECO:0000313" key="1">
    <source>
        <dbReference type="EMBL" id="KAJ7996743.1"/>
    </source>
</evidence>
<accession>A0ACC2FZ45</accession>
<organism evidence="1 2">
    <name type="scientific">Dallia pectoralis</name>
    <name type="common">Alaska blackfish</name>
    <dbReference type="NCBI Taxonomy" id="75939"/>
    <lineage>
        <taxon>Eukaryota</taxon>
        <taxon>Metazoa</taxon>
        <taxon>Chordata</taxon>
        <taxon>Craniata</taxon>
        <taxon>Vertebrata</taxon>
        <taxon>Euteleostomi</taxon>
        <taxon>Actinopterygii</taxon>
        <taxon>Neopterygii</taxon>
        <taxon>Teleostei</taxon>
        <taxon>Protacanthopterygii</taxon>
        <taxon>Esociformes</taxon>
        <taxon>Umbridae</taxon>
        <taxon>Dallia</taxon>
    </lineage>
</organism>
<gene>
    <name evidence="1" type="ORF">DPEC_G00240190</name>
</gene>
<comment type="caution">
    <text evidence="1">The sequence shown here is derived from an EMBL/GenBank/DDBJ whole genome shotgun (WGS) entry which is preliminary data.</text>
</comment>
<evidence type="ECO:0000313" key="2">
    <source>
        <dbReference type="Proteomes" id="UP001157502"/>
    </source>
</evidence>
<reference evidence="1" key="1">
    <citation type="submission" date="2021-05" db="EMBL/GenBank/DDBJ databases">
        <authorList>
            <person name="Pan Q."/>
            <person name="Jouanno E."/>
            <person name="Zahm M."/>
            <person name="Klopp C."/>
            <person name="Cabau C."/>
            <person name="Louis A."/>
            <person name="Berthelot C."/>
            <person name="Parey E."/>
            <person name="Roest Crollius H."/>
            <person name="Montfort J."/>
            <person name="Robinson-Rechavi M."/>
            <person name="Bouchez O."/>
            <person name="Lampietro C."/>
            <person name="Lopez Roques C."/>
            <person name="Donnadieu C."/>
            <person name="Postlethwait J."/>
            <person name="Bobe J."/>
            <person name="Dillon D."/>
            <person name="Chandos A."/>
            <person name="von Hippel F."/>
            <person name="Guiguen Y."/>
        </authorList>
    </citation>
    <scope>NUCLEOTIDE SEQUENCE</scope>
    <source>
        <strain evidence="1">YG-Jan2019</strain>
    </source>
</reference>
<dbReference type="EMBL" id="CM055747">
    <property type="protein sequence ID" value="KAJ7996743.1"/>
    <property type="molecule type" value="Genomic_DNA"/>
</dbReference>
<name>A0ACC2FZ45_DALPE</name>
<sequence>MEGSEFKRAWEIEMSVWVVTGLQPGSLYNVTVTPTACRNQTTSVHILVKTDAQILEATAHLTNVEFTGALQFPTSQEYQNLSRSVLEQILQSLPDDILALVTSGHVRVLITGLAPGSVIVNFTVIMTPSQFHDILNVTSVLMEALQNSSTYTVDANQTYIHDVNECSTENIDCSSLATCFNTWGSFSCVCLQGYTDLNPSRPGRVCSAILTNPSPEQTSTTPAIRTTTSQQTTSENSPLTGTNTPDVHTAETTTMDAGHTPFLQCNASICLTHLVCCVRAISVMCRVSSITVMVQRGFLEARHIMDSSLYLGRQRCGQNEGNSSHVQMTVPWDDCDTELLHNNTHYTAKTTLFTSNDPQSLANDSTMLPALHVPVICTFERSILISPGVIPTRYDMINTAVMGSGTFHVTVQLLNGTSPIPQNYSLETEDEVLVSVRVNSTDDKIKVIINKCWVTQSNDPLEPSTYVFLENSCPITNTFTTILENGISNTSRFSLRVFSYVNLNVIYLHCHIQICMETALDNCYTKCIERTERLSNLIGMEKASCGPLFRSHQGKYSFKM</sequence>
<keyword evidence="2" id="KW-1185">Reference proteome</keyword>